<evidence type="ECO:0000256" key="1">
    <source>
        <dbReference type="ARBA" id="ARBA00004141"/>
    </source>
</evidence>
<accession>A0A3S4DU72</accession>
<evidence type="ECO:0000256" key="8">
    <source>
        <dbReference type="SAM" id="MobiDB-lite"/>
    </source>
</evidence>
<feature type="transmembrane region" description="Helical" evidence="7">
    <location>
        <begin position="215"/>
        <end position="235"/>
    </location>
</feature>
<evidence type="ECO:0000313" key="11">
    <source>
        <dbReference type="Proteomes" id="UP000288603"/>
    </source>
</evidence>
<proteinExistence type="inferred from homology"/>
<keyword evidence="6 7" id="KW-0472">Membrane</keyword>
<keyword evidence="2 7" id="KW-0813">Transport</keyword>
<feature type="transmembrane region" description="Helical" evidence="7">
    <location>
        <begin position="93"/>
        <end position="115"/>
    </location>
</feature>
<sequence>MNDLRLPLGEWAEDVVDVITDVFQPLFDVIRTVFLGLYDGVDWVLSTPPFWVVIIVAAALAFMVKGWKLAVGSVLGFVVIQLVGQWANAMDSLALVLVAGLVAVVVSVPVGILAARSQVASTIVKPILDFMQTMPAFVYLIPALILFRVGVVPGIVATIIFAMAPGVRLTELGIRGVDREVVEAGQAFGASPGRILRQIQLPLALPTIMAGINQVIMLALSMVVIAGMVGAGGLGGEIVASLNRIDIGLGFEAGLSVVILAIFLDRVTASFGTRGAKRSATKSVDEKPAANGSGEGADDDTRRDTRDEARDEAERVGGGGPRRAPTMGG</sequence>
<keyword evidence="11" id="KW-1185">Reference proteome</keyword>
<evidence type="ECO:0000256" key="2">
    <source>
        <dbReference type="ARBA" id="ARBA00022448"/>
    </source>
</evidence>
<feature type="region of interest" description="Disordered" evidence="8">
    <location>
        <begin position="275"/>
        <end position="329"/>
    </location>
</feature>
<dbReference type="SUPFAM" id="SSF161098">
    <property type="entry name" value="MetI-like"/>
    <property type="match status" value="1"/>
</dbReference>
<protein>
    <submittedName>
        <fullName evidence="10">ABC transporter permease subunit</fullName>
    </submittedName>
</protein>
<dbReference type="GO" id="GO:0043190">
    <property type="term" value="C:ATP-binding cassette (ABC) transporter complex"/>
    <property type="evidence" value="ECO:0007669"/>
    <property type="project" value="TreeGrafter"/>
</dbReference>
<feature type="compositionally biased region" description="Basic and acidic residues" evidence="8">
    <location>
        <begin position="299"/>
        <end position="315"/>
    </location>
</feature>
<feature type="transmembrane region" description="Helical" evidence="7">
    <location>
        <begin position="69"/>
        <end position="87"/>
    </location>
</feature>
<name>A0A3S4DU72_9MICO</name>
<dbReference type="PANTHER" id="PTHR47737">
    <property type="entry name" value="GLYCINE BETAINE/PROLINE BETAINE TRANSPORT SYSTEM PERMEASE PROTEIN PROW"/>
    <property type="match status" value="1"/>
</dbReference>
<dbReference type="RefSeq" id="WP_128499824.1">
    <property type="nucleotide sequence ID" value="NZ_RZNC01000005.1"/>
</dbReference>
<dbReference type="GO" id="GO:0031460">
    <property type="term" value="P:glycine betaine transport"/>
    <property type="evidence" value="ECO:0007669"/>
    <property type="project" value="TreeGrafter"/>
</dbReference>
<dbReference type="Pfam" id="PF00528">
    <property type="entry name" value="BPD_transp_1"/>
    <property type="match status" value="1"/>
</dbReference>
<reference evidence="10 11" key="1">
    <citation type="submission" date="2018-12" db="EMBL/GenBank/DDBJ databases">
        <authorList>
            <person name="Li F."/>
        </authorList>
    </citation>
    <scope>NUCLEOTIDE SEQUENCE [LARGE SCALE GENOMIC DNA]</scope>
    <source>
        <strain evidence="10 11">8H24J-4-2</strain>
    </source>
</reference>
<dbReference type="InterPro" id="IPR000515">
    <property type="entry name" value="MetI-like"/>
</dbReference>
<dbReference type="AlphaFoldDB" id="A0A3S4DU72"/>
<dbReference type="GO" id="GO:0015871">
    <property type="term" value="P:choline transport"/>
    <property type="evidence" value="ECO:0007669"/>
    <property type="project" value="TreeGrafter"/>
</dbReference>
<feature type="transmembrane region" description="Helical" evidence="7">
    <location>
        <begin position="247"/>
        <end position="264"/>
    </location>
</feature>
<evidence type="ECO:0000256" key="3">
    <source>
        <dbReference type="ARBA" id="ARBA00022475"/>
    </source>
</evidence>
<feature type="compositionally biased region" description="Gly residues" evidence="8">
    <location>
        <begin position="316"/>
        <end position="329"/>
    </location>
</feature>
<gene>
    <name evidence="10" type="ORF">ELQ92_13420</name>
</gene>
<evidence type="ECO:0000256" key="5">
    <source>
        <dbReference type="ARBA" id="ARBA00022989"/>
    </source>
</evidence>
<dbReference type="Proteomes" id="UP000288603">
    <property type="component" value="Unassembled WGS sequence"/>
</dbReference>
<dbReference type="FunFam" id="1.10.3720.10:FF:000001">
    <property type="entry name" value="Glycine betaine ABC transporter, permease"/>
    <property type="match status" value="1"/>
</dbReference>
<evidence type="ECO:0000256" key="4">
    <source>
        <dbReference type="ARBA" id="ARBA00022692"/>
    </source>
</evidence>
<evidence type="ECO:0000259" key="9">
    <source>
        <dbReference type="PROSITE" id="PS50928"/>
    </source>
</evidence>
<keyword evidence="5 7" id="KW-1133">Transmembrane helix</keyword>
<comment type="subcellular location">
    <subcellularLocation>
        <location evidence="7">Cell membrane</location>
        <topology evidence="7">Multi-pass membrane protein</topology>
    </subcellularLocation>
    <subcellularLocation>
        <location evidence="1">Membrane</location>
        <topology evidence="1">Multi-pass membrane protein</topology>
    </subcellularLocation>
</comment>
<evidence type="ECO:0000256" key="6">
    <source>
        <dbReference type="ARBA" id="ARBA00023136"/>
    </source>
</evidence>
<organism evidence="10 11">
    <name type="scientific">Labedella populi</name>
    <dbReference type="NCBI Taxonomy" id="2498850"/>
    <lineage>
        <taxon>Bacteria</taxon>
        <taxon>Bacillati</taxon>
        <taxon>Actinomycetota</taxon>
        <taxon>Actinomycetes</taxon>
        <taxon>Micrococcales</taxon>
        <taxon>Microbacteriaceae</taxon>
        <taxon>Labedella</taxon>
    </lineage>
</organism>
<evidence type="ECO:0000256" key="7">
    <source>
        <dbReference type="RuleBase" id="RU363032"/>
    </source>
</evidence>
<dbReference type="EMBL" id="RZNC01000005">
    <property type="protein sequence ID" value="RWZ59256.1"/>
    <property type="molecule type" value="Genomic_DNA"/>
</dbReference>
<feature type="transmembrane region" description="Helical" evidence="7">
    <location>
        <begin position="136"/>
        <end position="164"/>
    </location>
</feature>
<dbReference type="InterPro" id="IPR035906">
    <property type="entry name" value="MetI-like_sf"/>
</dbReference>
<dbReference type="OrthoDB" id="9815258at2"/>
<feature type="domain" description="ABC transmembrane type-1" evidence="9">
    <location>
        <begin position="89"/>
        <end position="268"/>
    </location>
</feature>
<evidence type="ECO:0000313" key="10">
    <source>
        <dbReference type="EMBL" id="RWZ59256.1"/>
    </source>
</evidence>
<dbReference type="PROSITE" id="PS50928">
    <property type="entry name" value="ABC_TM1"/>
    <property type="match status" value="1"/>
</dbReference>
<dbReference type="GO" id="GO:0015226">
    <property type="term" value="F:carnitine transmembrane transporter activity"/>
    <property type="evidence" value="ECO:0007669"/>
    <property type="project" value="TreeGrafter"/>
</dbReference>
<keyword evidence="3" id="KW-1003">Cell membrane</keyword>
<dbReference type="GO" id="GO:0005275">
    <property type="term" value="F:amine transmembrane transporter activity"/>
    <property type="evidence" value="ECO:0007669"/>
    <property type="project" value="TreeGrafter"/>
</dbReference>
<dbReference type="CDD" id="cd06261">
    <property type="entry name" value="TM_PBP2"/>
    <property type="match status" value="1"/>
</dbReference>
<feature type="transmembrane region" description="Helical" evidence="7">
    <location>
        <begin position="43"/>
        <end position="62"/>
    </location>
</feature>
<keyword evidence="4 7" id="KW-0812">Transmembrane</keyword>
<comment type="caution">
    <text evidence="10">The sequence shown here is derived from an EMBL/GenBank/DDBJ whole genome shotgun (WGS) entry which is preliminary data.</text>
</comment>
<dbReference type="Gene3D" id="1.10.3720.10">
    <property type="entry name" value="MetI-like"/>
    <property type="match status" value="1"/>
</dbReference>
<comment type="similarity">
    <text evidence="7">Belongs to the binding-protein-dependent transport system permease family.</text>
</comment>
<dbReference type="PANTHER" id="PTHR47737:SF1">
    <property type="entry name" value="GLYCINE BETAINE_PROLINE BETAINE TRANSPORT SYSTEM PERMEASE PROTEIN PROW"/>
    <property type="match status" value="1"/>
</dbReference>